<accession>A0A835XR61</accession>
<dbReference type="InterPro" id="IPR008752">
    <property type="entry name" value="Peptidase_M11"/>
</dbReference>
<evidence type="ECO:0000259" key="1">
    <source>
        <dbReference type="Pfam" id="PF05548"/>
    </source>
</evidence>
<proteinExistence type="predicted"/>
<organism evidence="2 3">
    <name type="scientific">Edaphochlamys debaryana</name>
    <dbReference type="NCBI Taxonomy" id="47281"/>
    <lineage>
        <taxon>Eukaryota</taxon>
        <taxon>Viridiplantae</taxon>
        <taxon>Chlorophyta</taxon>
        <taxon>core chlorophytes</taxon>
        <taxon>Chlorophyceae</taxon>
        <taxon>CS clade</taxon>
        <taxon>Chlamydomonadales</taxon>
        <taxon>Chlamydomonadales incertae sedis</taxon>
        <taxon>Edaphochlamys</taxon>
    </lineage>
</organism>
<evidence type="ECO:0000313" key="3">
    <source>
        <dbReference type="Proteomes" id="UP000612055"/>
    </source>
</evidence>
<dbReference type="Pfam" id="PF05548">
    <property type="entry name" value="Peptidase_M11"/>
    <property type="match status" value="1"/>
</dbReference>
<reference evidence="2" key="1">
    <citation type="journal article" date="2020" name="bioRxiv">
        <title>Comparative genomics of Chlamydomonas.</title>
        <authorList>
            <person name="Craig R.J."/>
            <person name="Hasan A.R."/>
            <person name="Ness R.W."/>
            <person name="Keightley P.D."/>
        </authorList>
    </citation>
    <scope>NUCLEOTIDE SEQUENCE</scope>
    <source>
        <strain evidence="2">CCAP 11/70</strain>
    </source>
</reference>
<evidence type="ECO:0000313" key="2">
    <source>
        <dbReference type="EMBL" id="KAG2487463.1"/>
    </source>
</evidence>
<dbReference type="EMBL" id="JAEHOE010000096">
    <property type="protein sequence ID" value="KAG2487463.1"/>
    <property type="molecule type" value="Genomic_DNA"/>
</dbReference>
<protein>
    <recommendedName>
        <fullName evidence="1">Peptidase M11 gametolysin domain-containing protein</fullName>
    </recommendedName>
</protein>
<dbReference type="AlphaFoldDB" id="A0A835XR61"/>
<dbReference type="Proteomes" id="UP000612055">
    <property type="component" value="Unassembled WGS sequence"/>
</dbReference>
<gene>
    <name evidence="2" type="ORF">HYH03_013885</name>
</gene>
<keyword evidence="3" id="KW-1185">Reference proteome</keyword>
<name>A0A835XR61_9CHLO</name>
<comment type="caution">
    <text evidence="2">The sequence shown here is derived from an EMBL/GenBank/DDBJ whole genome shotgun (WGS) entry which is preliminary data.</text>
</comment>
<sequence length="396" mass="41952">MYRLAAGQPADPGTGLSVPAGRRISALCTPAAGSNSTCVALTGLVVSTLAAPVKAANVSISLLVIALRVNTAPDCPAVMPGVDPAHIESRFWTSEGGQLGGYARQLEACSYGAMTLNRTTFRVLNLTLPCSTAALTCDHTEIGNQAIALALERLGAAAFSRFSHTMFIMPVGLGCGFGGLALKAGPLSWLVAGPWGLDKMGTTLQELLHNFGLYHGYRDAIEYGDASTFMGFGPSCCVSAPELWRLGWARALLNVSRASLLEGVPRINISLPATYLGPKGAFVKIIPDWMGGGYTKNLYLSLRGRGGGDWGLDSQFVGALSVHEALASVDNDFFAAGDPRLDMTAVLQPGRRLDLPQYRLVVQTQELLGNGSHILVDLCRYPRSADDCPMPPLRTQ</sequence>
<dbReference type="OrthoDB" id="536811at2759"/>
<feature type="domain" description="Peptidase M11 gametolysin" evidence="1">
    <location>
        <begin position="78"/>
        <end position="332"/>
    </location>
</feature>